<evidence type="ECO:0000256" key="6">
    <source>
        <dbReference type="ARBA" id="ARBA00022989"/>
    </source>
</evidence>
<evidence type="ECO:0000256" key="1">
    <source>
        <dbReference type="ARBA" id="ARBA00004651"/>
    </source>
</evidence>
<evidence type="ECO:0000256" key="5">
    <source>
        <dbReference type="ARBA" id="ARBA00022692"/>
    </source>
</evidence>
<evidence type="ECO:0000313" key="8">
    <source>
        <dbReference type="EMBL" id="RJP16138.1"/>
    </source>
</evidence>
<keyword evidence="7" id="KW-0472">Membrane</keyword>
<comment type="subcellular location">
    <subcellularLocation>
        <location evidence="1">Cell membrane</location>
        <topology evidence="1">Multi-pass membrane protein</topology>
    </subcellularLocation>
</comment>
<dbReference type="Proteomes" id="UP000265882">
    <property type="component" value="Unassembled WGS sequence"/>
</dbReference>
<keyword evidence="5" id="KW-0812">Transmembrane</keyword>
<sequence length="372" mass="40854">MQKPLENVWLRFVIVVLILGLLFWASYHLRGILISLVFAFIIAYIFDPIVDFFQAHRIPRTVTIALLLVLILGSIAGSLAVLVPEFVQETVQLAEIVQENIPMIQEKLEGKLEEYSGYPLTETVNQYLGRILEALQRNMPQVLNAMEGVLTGAVAYTVNIVGYIVNLILFAVVSVYLLKDFHLVVEKMEDLIPLHYRTTTLDIVEKVNLKLRGFFRGQLVVGTILAVIYFVGLTLVGVPYALLLALVGGYGQIIPYMGIVLAMIPAVLLALVKYGDFIHPLLAAAVYVIGQMLEGAVITPRVMAGKVGLHPVVIILSVLIFGKTLGFLGILIAVPLTTALIVLLQEVLVRYKKSSLYSPKALDYPGAGSGES</sequence>
<keyword evidence="6" id="KW-1133">Transmembrane helix</keyword>
<evidence type="ECO:0000256" key="2">
    <source>
        <dbReference type="ARBA" id="ARBA00009773"/>
    </source>
</evidence>
<gene>
    <name evidence="8" type="ORF">C4520_19190</name>
</gene>
<evidence type="ECO:0000256" key="4">
    <source>
        <dbReference type="ARBA" id="ARBA00022475"/>
    </source>
</evidence>
<keyword evidence="4" id="KW-1003">Cell membrane</keyword>
<comment type="caution">
    <text evidence="8">The sequence shown here is derived from an EMBL/GenBank/DDBJ whole genome shotgun (WGS) entry which is preliminary data.</text>
</comment>
<evidence type="ECO:0000256" key="3">
    <source>
        <dbReference type="ARBA" id="ARBA00022448"/>
    </source>
</evidence>
<dbReference type="AlphaFoldDB" id="A0A3A4N2D9"/>
<accession>A0A3A4N2D9</accession>
<name>A0A3A4N2D9_ABYX5</name>
<dbReference type="PANTHER" id="PTHR21716">
    <property type="entry name" value="TRANSMEMBRANE PROTEIN"/>
    <property type="match status" value="1"/>
</dbReference>
<organism evidence="8 9">
    <name type="scientific">Abyssobacteria bacterium (strain SURF_5)</name>
    <dbReference type="NCBI Taxonomy" id="2093360"/>
    <lineage>
        <taxon>Bacteria</taxon>
        <taxon>Pseudomonadati</taxon>
        <taxon>Candidatus Hydrogenedentota</taxon>
        <taxon>Candidatus Abyssobacteria</taxon>
    </lineage>
</organism>
<dbReference type="PANTHER" id="PTHR21716:SF53">
    <property type="entry name" value="PERMEASE PERM-RELATED"/>
    <property type="match status" value="1"/>
</dbReference>
<reference evidence="8 9" key="1">
    <citation type="journal article" date="2017" name="ISME J.">
        <title>Energy and carbon metabolisms in a deep terrestrial subsurface fluid microbial community.</title>
        <authorList>
            <person name="Momper L."/>
            <person name="Jungbluth S.P."/>
            <person name="Lee M.D."/>
            <person name="Amend J.P."/>
        </authorList>
    </citation>
    <scope>NUCLEOTIDE SEQUENCE [LARGE SCALE GENOMIC DNA]</scope>
    <source>
        <strain evidence="8">SURF_5</strain>
    </source>
</reference>
<dbReference type="GO" id="GO:0005886">
    <property type="term" value="C:plasma membrane"/>
    <property type="evidence" value="ECO:0007669"/>
    <property type="project" value="UniProtKB-SubCell"/>
</dbReference>
<dbReference type="InterPro" id="IPR002549">
    <property type="entry name" value="AI-2E-like"/>
</dbReference>
<dbReference type="Pfam" id="PF01594">
    <property type="entry name" value="AI-2E_transport"/>
    <property type="match status" value="1"/>
</dbReference>
<protein>
    <submittedName>
        <fullName evidence="8">AI-2E family transporter</fullName>
    </submittedName>
</protein>
<keyword evidence="3" id="KW-0813">Transport</keyword>
<dbReference type="GO" id="GO:0055085">
    <property type="term" value="P:transmembrane transport"/>
    <property type="evidence" value="ECO:0007669"/>
    <property type="project" value="TreeGrafter"/>
</dbReference>
<proteinExistence type="inferred from homology"/>
<comment type="similarity">
    <text evidence="2">Belongs to the autoinducer-2 exporter (AI-2E) (TC 2.A.86) family.</text>
</comment>
<evidence type="ECO:0000256" key="7">
    <source>
        <dbReference type="ARBA" id="ARBA00023136"/>
    </source>
</evidence>
<evidence type="ECO:0000313" key="9">
    <source>
        <dbReference type="Proteomes" id="UP000265882"/>
    </source>
</evidence>
<dbReference type="EMBL" id="QZKU01000128">
    <property type="protein sequence ID" value="RJP16138.1"/>
    <property type="molecule type" value="Genomic_DNA"/>
</dbReference>